<evidence type="ECO:0000256" key="11">
    <source>
        <dbReference type="RuleBase" id="RU000488"/>
    </source>
</evidence>
<keyword evidence="7" id="KW-1133">Transmembrane helix</keyword>
<dbReference type="GO" id="GO:0015218">
    <property type="term" value="F:pyrimidine nucleotide transmembrane transporter activity"/>
    <property type="evidence" value="ECO:0007669"/>
    <property type="project" value="InterPro"/>
</dbReference>
<keyword evidence="5" id="KW-0677">Repeat</keyword>
<dbReference type="PRINTS" id="PR00926">
    <property type="entry name" value="MITOCARRIER"/>
</dbReference>
<dbReference type="OrthoDB" id="269120at2759"/>
<sequence>MVAAGSAGFVSCTATNPIWFVKTRLQLDQSKYGAKTAWNCIKDIYRQSGVIGFYKGITASYFGISETIIHFVIYEFIKTKLTEIQVRRPHQSERTTGLYFVQYMAAGAVSKSFASILAYPHEVARTRLREEGNKYRSFIQTLYLVWREEGVKNGLYR</sequence>
<dbReference type="Pfam" id="PF00153">
    <property type="entry name" value="Mito_carr"/>
    <property type="match status" value="2"/>
</dbReference>
<protein>
    <submittedName>
        <fullName evidence="12">Uncharacterized protein</fullName>
    </submittedName>
</protein>
<evidence type="ECO:0000256" key="10">
    <source>
        <dbReference type="PROSITE-ProRule" id="PRU00282"/>
    </source>
</evidence>
<dbReference type="EMBL" id="CAJPVJ010048023">
    <property type="protein sequence ID" value="CAG2182790.1"/>
    <property type="molecule type" value="Genomic_DNA"/>
</dbReference>
<evidence type="ECO:0000256" key="6">
    <source>
        <dbReference type="ARBA" id="ARBA00022792"/>
    </source>
</evidence>
<gene>
    <name evidence="12" type="ORF">ONB1V03_LOCUS22211</name>
</gene>
<feature type="repeat" description="Solcar" evidence="10">
    <location>
        <begin position="98"/>
        <end position="157"/>
    </location>
</feature>
<dbReference type="PANTHER" id="PTHR45829">
    <property type="entry name" value="MITOCHONDRIAL CARRIER PROTEIN RIM2"/>
    <property type="match status" value="1"/>
</dbReference>
<keyword evidence="13" id="KW-1185">Reference proteome</keyword>
<dbReference type="InterPro" id="IPR049562">
    <property type="entry name" value="SLC25A33/36-like"/>
</dbReference>
<name>A0A7R9MT20_9ACAR</name>
<evidence type="ECO:0000256" key="9">
    <source>
        <dbReference type="ARBA" id="ARBA00023136"/>
    </source>
</evidence>
<dbReference type="SUPFAM" id="SSF103506">
    <property type="entry name" value="Mitochondrial carrier"/>
    <property type="match status" value="1"/>
</dbReference>
<dbReference type="AlphaFoldDB" id="A0A7R9MT20"/>
<evidence type="ECO:0000256" key="1">
    <source>
        <dbReference type="ARBA" id="ARBA00004448"/>
    </source>
</evidence>
<keyword evidence="4 10" id="KW-0812">Transmembrane</keyword>
<accession>A0A7R9MT20</accession>
<evidence type="ECO:0000256" key="8">
    <source>
        <dbReference type="ARBA" id="ARBA00023128"/>
    </source>
</evidence>
<evidence type="ECO:0000256" key="2">
    <source>
        <dbReference type="ARBA" id="ARBA00006375"/>
    </source>
</evidence>
<dbReference type="EMBL" id="OC962848">
    <property type="protein sequence ID" value="CAD7665654.1"/>
    <property type="molecule type" value="Genomic_DNA"/>
</dbReference>
<dbReference type="GO" id="GO:1990519">
    <property type="term" value="P:pyrimidine nucleotide import into mitochondrion"/>
    <property type="evidence" value="ECO:0007669"/>
    <property type="project" value="TreeGrafter"/>
</dbReference>
<evidence type="ECO:0000256" key="4">
    <source>
        <dbReference type="ARBA" id="ARBA00022692"/>
    </source>
</evidence>
<evidence type="ECO:0000256" key="7">
    <source>
        <dbReference type="ARBA" id="ARBA00022989"/>
    </source>
</evidence>
<keyword evidence="6" id="KW-0999">Mitochondrion inner membrane</keyword>
<reference evidence="12" key="1">
    <citation type="submission" date="2020-11" db="EMBL/GenBank/DDBJ databases">
        <authorList>
            <person name="Tran Van P."/>
        </authorList>
    </citation>
    <scope>NUCLEOTIDE SEQUENCE</scope>
</reference>
<proteinExistence type="inferred from homology"/>
<dbReference type="InterPro" id="IPR002067">
    <property type="entry name" value="MCP"/>
</dbReference>
<comment type="subcellular location">
    <subcellularLocation>
        <location evidence="1">Mitochondrion inner membrane</location>
        <topology evidence="1">Multi-pass membrane protein</topology>
    </subcellularLocation>
</comment>
<feature type="repeat" description="Solcar" evidence="10">
    <location>
        <begin position="1"/>
        <end position="80"/>
    </location>
</feature>
<keyword evidence="3 11" id="KW-0813">Transport</keyword>
<dbReference type="Gene3D" id="1.50.40.10">
    <property type="entry name" value="Mitochondrial carrier domain"/>
    <property type="match status" value="1"/>
</dbReference>
<dbReference type="InterPro" id="IPR023395">
    <property type="entry name" value="MCP_dom_sf"/>
</dbReference>
<keyword evidence="8" id="KW-0496">Mitochondrion</keyword>
<comment type="similarity">
    <text evidence="2 11">Belongs to the mitochondrial carrier (TC 2.A.29) family.</text>
</comment>
<dbReference type="PROSITE" id="PS50920">
    <property type="entry name" value="SOLCAR"/>
    <property type="match status" value="2"/>
</dbReference>
<feature type="non-terminal residue" evidence="12">
    <location>
        <position position="157"/>
    </location>
</feature>
<organism evidence="12">
    <name type="scientific">Oppiella nova</name>
    <dbReference type="NCBI Taxonomy" id="334625"/>
    <lineage>
        <taxon>Eukaryota</taxon>
        <taxon>Metazoa</taxon>
        <taxon>Ecdysozoa</taxon>
        <taxon>Arthropoda</taxon>
        <taxon>Chelicerata</taxon>
        <taxon>Arachnida</taxon>
        <taxon>Acari</taxon>
        <taxon>Acariformes</taxon>
        <taxon>Sarcoptiformes</taxon>
        <taxon>Oribatida</taxon>
        <taxon>Brachypylina</taxon>
        <taxon>Oppioidea</taxon>
        <taxon>Oppiidae</taxon>
        <taxon>Oppiella</taxon>
    </lineage>
</organism>
<dbReference type="Proteomes" id="UP000728032">
    <property type="component" value="Unassembled WGS sequence"/>
</dbReference>
<evidence type="ECO:0000313" key="12">
    <source>
        <dbReference type="EMBL" id="CAD7665654.1"/>
    </source>
</evidence>
<dbReference type="GO" id="GO:0005743">
    <property type="term" value="C:mitochondrial inner membrane"/>
    <property type="evidence" value="ECO:0007669"/>
    <property type="project" value="UniProtKB-SubCell"/>
</dbReference>
<dbReference type="PANTHER" id="PTHR45829:SF4">
    <property type="entry name" value="MITOCHONDRIAL CARRIER PROTEIN RIM2"/>
    <property type="match status" value="1"/>
</dbReference>
<evidence type="ECO:0000256" key="3">
    <source>
        <dbReference type="ARBA" id="ARBA00022448"/>
    </source>
</evidence>
<keyword evidence="9 10" id="KW-0472">Membrane</keyword>
<evidence type="ECO:0000256" key="5">
    <source>
        <dbReference type="ARBA" id="ARBA00022737"/>
    </source>
</evidence>
<evidence type="ECO:0000313" key="13">
    <source>
        <dbReference type="Proteomes" id="UP000728032"/>
    </source>
</evidence>
<dbReference type="InterPro" id="IPR018108">
    <property type="entry name" value="MCP_transmembrane"/>
</dbReference>